<dbReference type="GeneID" id="78776450"/>
<evidence type="ECO:0000313" key="3">
    <source>
        <dbReference type="EMBL" id="KAF1750457.1"/>
    </source>
</evidence>
<evidence type="ECO:0000256" key="2">
    <source>
        <dbReference type="SAM" id="SignalP"/>
    </source>
</evidence>
<dbReference type="AlphaFoldDB" id="A0A6A5G663"/>
<accession>A0A6A5G663</accession>
<dbReference type="KEGG" id="crq:GCK72_017007"/>
<dbReference type="CTD" id="78776450"/>
<keyword evidence="2" id="KW-0732">Signal</keyword>
<dbReference type="EMBL" id="WUAV01000005">
    <property type="protein sequence ID" value="KAF1750457.1"/>
    <property type="molecule type" value="Genomic_DNA"/>
</dbReference>
<proteinExistence type="predicted"/>
<sequence length="97" mass="10391">MVCLLLAFGCLHVPALSGPATDNFKMVIFGTMMADVAITQMAVMKHSTLIVAATLLVMIVISAVEATLIVKIPDIVAFWMDSYLAAIALFAAILRYS</sequence>
<name>A0A6A5G663_CAERE</name>
<feature type="transmembrane region" description="Helical" evidence="1">
    <location>
        <begin position="76"/>
        <end position="94"/>
    </location>
</feature>
<feature type="transmembrane region" description="Helical" evidence="1">
    <location>
        <begin position="50"/>
        <end position="70"/>
    </location>
</feature>
<feature type="chain" id="PRO_5025384120" evidence="2">
    <location>
        <begin position="18"/>
        <end position="97"/>
    </location>
</feature>
<feature type="signal peptide" evidence="2">
    <location>
        <begin position="1"/>
        <end position="17"/>
    </location>
</feature>
<evidence type="ECO:0000256" key="1">
    <source>
        <dbReference type="SAM" id="Phobius"/>
    </source>
</evidence>
<keyword evidence="1" id="KW-0472">Membrane</keyword>
<dbReference type="RefSeq" id="XP_053580736.1">
    <property type="nucleotide sequence ID" value="XM_053731823.1"/>
</dbReference>
<gene>
    <name evidence="3" type="ORF">GCK72_017007</name>
</gene>
<reference evidence="3 4" key="1">
    <citation type="submission" date="2019-12" db="EMBL/GenBank/DDBJ databases">
        <title>Chromosome-level assembly of the Caenorhabditis remanei genome.</title>
        <authorList>
            <person name="Teterina A.A."/>
            <person name="Willis J.H."/>
            <person name="Phillips P.C."/>
        </authorList>
    </citation>
    <scope>NUCLEOTIDE SEQUENCE [LARGE SCALE GENOMIC DNA]</scope>
    <source>
        <strain evidence="3 4">PX506</strain>
        <tissue evidence="3">Whole organism</tissue>
    </source>
</reference>
<protein>
    <submittedName>
        <fullName evidence="3">Uncharacterized protein</fullName>
    </submittedName>
</protein>
<dbReference type="Proteomes" id="UP000483820">
    <property type="component" value="Chromosome V"/>
</dbReference>
<evidence type="ECO:0000313" key="4">
    <source>
        <dbReference type="Proteomes" id="UP000483820"/>
    </source>
</evidence>
<organism evidence="3 4">
    <name type="scientific">Caenorhabditis remanei</name>
    <name type="common">Caenorhabditis vulgaris</name>
    <dbReference type="NCBI Taxonomy" id="31234"/>
    <lineage>
        <taxon>Eukaryota</taxon>
        <taxon>Metazoa</taxon>
        <taxon>Ecdysozoa</taxon>
        <taxon>Nematoda</taxon>
        <taxon>Chromadorea</taxon>
        <taxon>Rhabditida</taxon>
        <taxon>Rhabditina</taxon>
        <taxon>Rhabditomorpha</taxon>
        <taxon>Rhabditoidea</taxon>
        <taxon>Rhabditidae</taxon>
        <taxon>Peloderinae</taxon>
        <taxon>Caenorhabditis</taxon>
    </lineage>
</organism>
<comment type="caution">
    <text evidence="3">The sequence shown here is derived from an EMBL/GenBank/DDBJ whole genome shotgun (WGS) entry which is preliminary data.</text>
</comment>
<keyword evidence="1" id="KW-0812">Transmembrane</keyword>
<keyword evidence="1" id="KW-1133">Transmembrane helix</keyword>